<dbReference type="OrthoDB" id="6415790at2759"/>
<dbReference type="GO" id="GO:0016020">
    <property type="term" value="C:membrane"/>
    <property type="evidence" value="ECO:0007669"/>
    <property type="project" value="UniProtKB-SubCell"/>
</dbReference>
<feature type="compositionally biased region" description="Gly residues" evidence="5">
    <location>
        <begin position="674"/>
        <end position="685"/>
    </location>
</feature>
<feature type="compositionally biased region" description="Polar residues" evidence="5">
    <location>
        <begin position="29"/>
        <end position="49"/>
    </location>
</feature>
<proteinExistence type="predicted"/>
<keyword evidence="8" id="KW-1185">Reference proteome</keyword>
<dbReference type="SUPFAM" id="SSF103473">
    <property type="entry name" value="MFS general substrate transporter"/>
    <property type="match status" value="1"/>
</dbReference>
<organism evidence="7 8">
    <name type="scientific">Pleodorina starrii</name>
    <dbReference type="NCBI Taxonomy" id="330485"/>
    <lineage>
        <taxon>Eukaryota</taxon>
        <taxon>Viridiplantae</taxon>
        <taxon>Chlorophyta</taxon>
        <taxon>core chlorophytes</taxon>
        <taxon>Chlorophyceae</taxon>
        <taxon>CS clade</taxon>
        <taxon>Chlamydomonadales</taxon>
        <taxon>Volvocaceae</taxon>
        <taxon>Pleodorina</taxon>
    </lineage>
</organism>
<comment type="caution">
    <text evidence="7">The sequence shown here is derived from an EMBL/GenBank/DDBJ whole genome shotgun (WGS) entry which is preliminary data.</text>
</comment>
<evidence type="ECO:0000256" key="3">
    <source>
        <dbReference type="ARBA" id="ARBA00022989"/>
    </source>
</evidence>
<dbReference type="InterPro" id="IPR024371">
    <property type="entry name" value="AcetylCoA_trans_1-like"/>
</dbReference>
<evidence type="ECO:0000313" key="8">
    <source>
        <dbReference type="Proteomes" id="UP001165080"/>
    </source>
</evidence>
<name>A0A9W6BKU1_9CHLO</name>
<dbReference type="GO" id="GO:0008521">
    <property type="term" value="F:acetyl-CoA transmembrane transporter activity"/>
    <property type="evidence" value="ECO:0007669"/>
    <property type="project" value="InterPro"/>
</dbReference>
<keyword evidence="2 6" id="KW-0812">Transmembrane</keyword>
<evidence type="ECO:0000256" key="1">
    <source>
        <dbReference type="ARBA" id="ARBA00004141"/>
    </source>
</evidence>
<evidence type="ECO:0000313" key="7">
    <source>
        <dbReference type="EMBL" id="GLC53407.1"/>
    </source>
</evidence>
<evidence type="ECO:0008006" key="9">
    <source>
        <dbReference type="Google" id="ProtNLM"/>
    </source>
</evidence>
<dbReference type="InterPro" id="IPR036259">
    <property type="entry name" value="MFS_trans_sf"/>
</dbReference>
<feature type="transmembrane region" description="Helical" evidence="6">
    <location>
        <begin position="116"/>
        <end position="139"/>
    </location>
</feature>
<evidence type="ECO:0000256" key="4">
    <source>
        <dbReference type="ARBA" id="ARBA00023136"/>
    </source>
</evidence>
<dbReference type="Proteomes" id="UP001165080">
    <property type="component" value="Unassembled WGS sequence"/>
</dbReference>
<gene>
    <name evidence="7" type="primary">PLEST002187</name>
    <name evidence="7" type="ORF">PLESTB_000741700</name>
</gene>
<evidence type="ECO:0000256" key="5">
    <source>
        <dbReference type="SAM" id="MobiDB-lite"/>
    </source>
</evidence>
<dbReference type="EMBL" id="BRXU01000007">
    <property type="protein sequence ID" value="GLC53407.1"/>
    <property type="molecule type" value="Genomic_DNA"/>
</dbReference>
<feature type="transmembrane region" description="Helical" evidence="6">
    <location>
        <begin position="450"/>
        <end position="473"/>
    </location>
</feature>
<feature type="transmembrane region" description="Helical" evidence="6">
    <location>
        <begin position="145"/>
        <end position="162"/>
    </location>
</feature>
<comment type="subcellular location">
    <subcellularLocation>
        <location evidence="1">Membrane</location>
        <topology evidence="1">Multi-pass membrane protein</topology>
    </subcellularLocation>
</comment>
<dbReference type="PANTHER" id="PTHR12778">
    <property type="entry name" value="SOLUTE CARRIER FAMILY 33 ACETYL-COA TRANSPORTER -RELATED"/>
    <property type="match status" value="1"/>
</dbReference>
<feature type="region of interest" description="Disordered" evidence="5">
    <location>
        <begin position="674"/>
        <end position="709"/>
    </location>
</feature>
<sequence length="709" mass="74334">MAPMTRSRVKKSLAEQGSPGHQGLLADTAGSTPAATADSNTRASRNDANGVTNGIASGGGGGGEVHLAGPGGSMGDLCRLQVDADGEPAAARDHVHVHPHRRRADQPSARQELGSLALLVLLYMVQGVPLGLTTGALPFMLSSKLSYTQMGIFALAAYPYSLKLLWSPIVDSLYSRRLGRRKSWILPIQLITAYLLIACADWVQQLYEQADVGMLTWLFTVVVFLMATQDIAVDGWALTLLSPANVSYASTCQTVGQTTGIFTSFTVFLALQDAAFCNRFIRSNALLGRLLGSQPSDAGLVSLSGYMRFWGWTFAAVTAFIALAVRETAVQPSSSNSTGATDPRVCEEDAATAPLSAQDRQILGFATSDGDDGKQSEADGGVSAVVAAGGGRRRVVSELRDAYLELWRVVRLPAVWRLSALLLSYRLGVLAAEGAASLKLIDKGVAKEALAFLVLFQFPLELLSAVVAGRWAASHSPYWPFMTGYWLRLVTAAATVAVTAAFPAGATSLAEHRGAFGCLATVSLATSFVSYLGFTAQGSFFNTISDPAMGGAYLTLLNTIANMGFMIPRTPLFWAMDVLTVARCAAPAAAAAAGGGGGDSGAVSYLPYKCPKKMLDMARGDSECAAAGGTCGLASDGYYIVSAVSLVVGGGLGLLYVRFVWALMREPLSSWRARGGGGGGGGAAGGLREEQGARAEEEEGEDAGEKKRW</sequence>
<dbReference type="GO" id="GO:0035348">
    <property type="term" value="P:acetyl-CoA transmembrane transport"/>
    <property type="evidence" value="ECO:0007669"/>
    <property type="project" value="InterPro"/>
</dbReference>
<dbReference type="AlphaFoldDB" id="A0A9W6BKU1"/>
<feature type="region of interest" description="Disordered" evidence="5">
    <location>
        <begin position="89"/>
        <end position="108"/>
    </location>
</feature>
<keyword evidence="3 6" id="KW-1133">Transmembrane helix</keyword>
<feature type="transmembrane region" description="Helical" evidence="6">
    <location>
        <begin position="183"/>
        <end position="203"/>
    </location>
</feature>
<dbReference type="InterPro" id="IPR004752">
    <property type="entry name" value="AmpG_permease/AT-1"/>
</dbReference>
<feature type="transmembrane region" description="Helical" evidence="6">
    <location>
        <begin position="638"/>
        <end position="664"/>
    </location>
</feature>
<keyword evidence="4 6" id="KW-0472">Membrane</keyword>
<feature type="compositionally biased region" description="Gly residues" evidence="5">
    <location>
        <begin position="56"/>
        <end position="68"/>
    </location>
</feature>
<feature type="transmembrane region" description="Helical" evidence="6">
    <location>
        <begin position="485"/>
        <end position="502"/>
    </location>
</feature>
<dbReference type="PANTHER" id="PTHR12778:SF9">
    <property type="entry name" value="ACETYL-COENZYME A TRANSPORTER 1"/>
    <property type="match status" value="1"/>
</dbReference>
<feature type="transmembrane region" description="Helical" evidence="6">
    <location>
        <begin position="514"/>
        <end position="534"/>
    </location>
</feature>
<reference evidence="7 8" key="1">
    <citation type="journal article" date="2023" name="Commun. Biol.">
        <title>Reorganization of the ancestral sex-determining regions during the evolution of trioecy in Pleodorina starrii.</title>
        <authorList>
            <person name="Takahashi K."/>
            <person name="Suzuki S."/>
            <person name="Kawai-Toyooka H."/>
            <person name="Yamamoto K."/>
            <person name="Hamaji T."/>
            <person name="Ootsuki R."/>
            <person name="Yamaguchi H."/>
            <person name="Kawachi M."/>
            <person name="Higashiyama T."/>
            <person name="Nozaki H."/>
        </authorList>
    </citation>
    <scope>NUCLEOTIDE SEQUENCE [LARGE SCALE GENOMIC DNA]</scope>
    <source>
        <strain evidence="7 8">NIES-4479</strain>
    </source>
</reference>
<feature type="transmembrane region" description="Helical" evidence="6">
    <location>
        <begin position="309"/>
        <end position="325"/>
    </location>
</feature>
<protein>
    <recommendedName>
        <fullName evidence="9">Acetyl-coenzyme A transporter 1</fullName>
    </recommendedName>
</protein>
<evidence type="ECO:0000256" key="6">
    <source>
        <dbReference type="SAM" id="Phobius"/>
    </source>
</evidence>
<feature type="region of interest" description="Disordered" evidence="5">
    <location>
        <begin position="1"/>
        <end position="68"/>
    </location>
</feature>
<dbReference type="Pfam" id="PF13000">
    <property type="entry name" value="Acatn"/>
    <property type="match status" value="2"/>
</dbReference>
<accession>A0A9W6BKU1</accession>
<evidence type="ECO:0000256" key="2">
    <source>
        <dbReference type="ARBA" id="ARBA00022692"/>
    </source>
</evidence>